<evidence type="ECO:0000313" key="2">
    <source>
        <dbReference type="Proteomes" id="UP000071778"/>
    </source>
</evidence>
<gene>
    <name evidence="1" type="ORF">CAter282_0444</name>
</gene>
<evidence type="ECO:0000313" key="1">
    <source>
        <dbReference type="EMBL" id="AMP08260.1"/>
    </source>
</evidence>
<keyword evidence="2" id="KW-1185">Reference proteome</keyword>
<proteinExistence type="predicted"/>
<dbReference type="PATRIC" id="fig|279058.17.peg.487"/>
<dbReference type="Proteomes" id="UP000071778">
    <property type="component" value="Chromosome"/>
</dbReference>
<protein>
    <submittedName>
        <fullName evidence="1">Uncharacterized protein</fullName>
    </submittedName>
</protein>
<dbReference type="EMBL" id="CP013235">
    <property type="protein sequence ID" value="AMP08260.1"/>
    <property type="molecule type" value="Genomic_DNA"/>
</dbReference>
<accession>A0A127PLS4</accession>
<name>A0A127PLS4_9BURK</name>
<dbReference type="AlphaFoldDB" id="A0A127PLS4"/>
<sequence>MTKFSRAKMKRIDTTCGPPTVNFISRYASSPARNRLIGNPEQN</sequence>
<reference evidence="1 2" key="1">
    <citation type="submission" date="2015-11" db="EMBL/GenBank/DDBJ databases">
        <title>Exploring the genomic traits of fungus-feeding bacterial genus Collimonas.</title>
        <authorList>
            <person name="Song C."/>
            <person name="Schmidt R."/>
            <person name="de Jager V."/>
            <person name="Krzyzanowska D."/>
            <person name="Jongedijk E."/>
            <person name="Cankar K."/>
            <person name="Beekwilder J."/>
            <person name="van Veen A."/>
            <person name="de Boer W."/>
            <person name="van Veen J.A."/>
            <person name="Garbeva P."/>
        </authorList>
    </citation>
    <scope>NUCLEOTIDE SEQUENCE [LARGE SCALE GENOMIC DNA]</scope>
    <source>
        <strain evidence="1 2">Ter282</strain>
    </source>
</reference>
<organism evidence="1 2">
    <name type="scientific">Collimonas arenae</name>
    <dbReference type="NCBI Taxonomy" id="279058"/>
    <lineage>
        <taxon>Bacteria</taxon>
        <taxon>Pseudomonadati</taxon>
        <taxon>Pseudomonadota</taxon>
        <taxon>Betaproteobacteria</taxon>
        <taxon>Burkholderiales</taxon>
        <taxon>Oxalobacteraceae</taxon>
        <taxon>Collimonas</taxon>
    </lineage>
</organism>